<name>A0A7I4F556_PHYPA</name>
<dbReference type="Proteomes" id="UP000006727">
    <property type="component" value="Chromosome 15"/>
</dbReference>
<comment type="function">
    <text evidence="2">Removal of H(2)O(2), oxidation of toxic reductants, biosynthesis and degradation of lignin, suberization, auxin catabolism, response to environmental stresses such as wounding, pathogen attack and oxidative stress. These functions might be dependent on each isozyme/isoform in each plant tissue.</text>
</comment>
<feature type="disulfide bond" evidence="16">
    <location>
        <begin position="79"/>
        <end position="83"/>
    </location>
</feature>
<comment type="cofactor">
    <cofactor evidence="14 17">
        <name>Ca(2+)</name>
        <dbReference type="ChEBI" id="CHEBI:29108"/>
    </cofactor>
    <text evidence="14 17">Binds 2 calcium ions per subunit.</text>
</comment>
<keyword evidence="9 14" id="KW-0408">Iron</keyword>
<keyword evidence="6 17" id="KW-0349">Heme</keyword>
<evidence type="ECO:0000256" key="11">
    <source>
        <dbReference type="ARBA" id="ARBA00023180"/>
    </source>
</evidence>
<keyword evidence="5 17" id="KW-0575">Peroxidase</keyword>
<keyword evidence="14 17" id="KW-0106">Calcium</keyword>
<dbReference type="GO" id="GO:0005576">
    <property type="term" value="C:extracellular region"/>
    <property type="evidence" value="ECO:0007669"/>
    <property type="project" value="UniProtKB-SubCell"/>
</dbReference>
<comment type="catalytic activity">
    <reaction evidence="1 17">
        <text>2 a phenolic donor + H2O2 = 2 a phenolic radical donor + 2 H2O</text>
        <dbReference type="Rhea" id="RHEA:56136"/>
        <dbReference type="ChEBI" id="CHEBI:15377"/>
        <dbReference type="ChEBI" id="CHEBI:16240"/>
        <dbReference type="ChEBI" id="CHEBI:139520"/>
        <dbReference type="ChEBI" id="CHEBI:139521"/>
        <dbReference type="EC" id="1.11.1.7"/>
    </reaction>
</comment>
<evidence type="ECO:0000256" key="15">
    <source>
        <dbReference type="PIRSR" id="PIRSR600823-4"/>
    </source>
</evidence>
<protein>
    <recommendedName>
        <fullName evidence="4 17">Peroxidase</fullName>
        <ecNumber evidence="4 17">1.11.1.7</ecNumber>
    </recommendedName>
</protein>
<feature type="binding site" evidence="14">
    <location>
        <position position="84"/>
    </location>
    <ligand>
        <name>Ca(2+)</name>
        <dbReference type="ChEBI" id="CHEBI:29108"/>
        <label>1</label>
    </ligand>
</feature>
<dbReference type="KEGG" id="ppp:112292076"/>
<comment type="cofactor">
    <cofactor evidence="14 17">
        <name>heme b</name>
        <dbReference type="ChEBI" id="CHEBI:60344"/>
    </cofactor>
    <text evidence="14 17">Binds 1 heme b (iron(II)-protoporphyrin IX) group per subunit.</text>
</comment>
<evidence type="ECO:0000256" key="4">
    <source>
        <dbReference type="ARBA" id="ARBA00012313"/>
    </source>
</evidence>
<dbReference type="GeneID" id="112292076"/>
<evidence type="ECO:0000313" key="20">
    <source>
        <dbReference type="Proteomes" id="UP000006727"/>
    </source>
</evidence>
<dbReference type="PANTHER" id="PTHR31517:SF80">
    <property type="entry name" value="PEROXIDASE"/>
    <property type="match status" value="1"/>
</dbReference>
<dbReference type="GO" id="GO:0020037">
    <property type="term" value="F:heme binding"/>
    <property type="evidence" value="ECO:0007669"/>
    <property type="project" value="UniProtKB-UniRule"/>
</dbReference>
<dbReference type="PROSITE" id="PS00435">
    <property type="entry name" value="PEROXIDASE_1"/>
    <property type="match status" value="1"/>
</dbReference>
<feature type="binding site" evidence="14">
    <location>
        <position position="254"/>
    </location>
    <ligand>
        <name>Ca(2+)</name>
        <dbReference type="ChEBI" id="CHEBI:29108"/>
        <label>2</label>
    </ligand>
</feature>
<evidence type="ECO:0000256" key="7">
    <source>
        <dbReference type="ARBA" id="ARBA00022723"/>
    </source>
</evidence>
<dbReference type="PRINTS" id="PR00458">
    <property type="entry name" value="PEROXIDASE"/>
</dbReference>
<dbReference type="RefSeq" id="XP_024395980.1">
    <property type="nucleotide sequence ID" value="XM_024540212.2"/>
</dbReference>
<dbReference type="GO" id="GO:0140825">
    <property type="term" value="F:lactoperoxidase activity"/>
    <property type="evidence" value="ECO:0007669"/>
    <property type="project" value="UniProtKB-EC"/>
</dbReference>
<keyword evidence="20" id="KW-1185">Reference proteome</keyword>
<feature type="signal peptide" evidence="17">
    <location>
        <begin position="1"/>
        <end position="34"/>
    </location>
</feature>
<comment type="subcellular location">
    <subcellularLocation>
        <location evidence="17">Secreted</location>
    </subcellularLocation>
</comment>
<evidence type="ECO:0000256" key="3">
    <source>
        <dbReference type="ARBA" id="ARBA00006873"/>
    </source>
</evidence>
<dbReference type="GO" id="GO:0046872">
    <property type="term" value="F:metal ion binding"/>
    <property type="evidence" value="ECO:0007669"/>
    <property type="project" value="UniProtKB-UniRule"/>
</dbReference>
<reference evidence="19 20" key="2">
    <citation type="journal article" date="2018" name="Plant J.">
        <title>The Physcomitrella patens chromosome-scale assembly reveals moss genome structure and evolution.</title>
        <authorList>
            <person name="Lang D."/>
            <person name="Ullrich K.K."/>
            <person name="Murat F."/>
            <person name="Fuchs J."/>
            <person name="Jenkins J."/>
            <person name="Haas F.B."/>
            <person name="Piednoel M."/>
            <person name="Gundlach H."/>
            <person name="Van Bel M."/>
            <person name="Meyberg R."/>
            <person name="Vives C."/>
            <person name="Morata J."/>
            <person name="Symeonidi A."/>
            <person name="Hiss M."/>
            <person name="Muchero W."/>
            <person name="Kamisugi Y."/>
            <person name="Saleh O."/>
            <person name="Blanc G."/>
            <person name="Decker E.L."/>
            <person name="van Gessel N."/>
            <person name="Grimwood J."/>
            <person name="Hayes R.D."/>
            <person name="Graham S.W."/>
            <person name="Gunter L.E."/>
            <person name="McDaniel S.F."/>
            <person name="Hoernstein S.N.W."/>
            <person name="Larsson A."/>
            <person name="Li F.W."/>
            <person name="Perroud P.F."/>
            <person name="Phillips J."/>
            <person name="Ranjan P."/>
            <person name="Rokshar D.S."/>
            <person name="Rothfels C.J."/>
            <person name="Schneider L."/>
            <person name="Shu S."/>
            <person name="Stevenson D.W."/>
            <person name="Thummler F."/>
            <person name="Tillich M."/>
            <person name="Villarreal Aguilar J.C."/>
            <person name="Widiez T."/>
            <person name="Wong G.K."/>
            <person name="Wymore A."/>
            <person name="Zhang Y."/>
            <person name="Zimmer A.D."/>
            <person name="Quatrano R.S."/>
            <person name="Mayer K.F.X."/>
            <person name="Goodstein D."/>
            <person name="Casacuberta J.M."/>
            <person name="Vandepoele K."/>
            <person name="Reski R."/>
            <person name="Cuming A.C."/>
            <person name="Tuskan G.A."/>
            <person name="Maumus F."/>
            <person name="Salse J."/>
            <person name="Schmutz J."/>
            <person name="Rensing S.A."/>
        </authorList>
    </citation>
    <scope>NUCLEOTIDE SEQUENCE [LARGE SCALE GENOMIC DNA]</scope>
    <source>
        <strain evidence="19 20">cv. Gransden 2004</strain>
    </source>
</reference>
<keyword evidence="11" id="KW-0325">Glycoprotein</keyword>
<dbReference type="GO" id="GO:0042744">
    <property type="term" value="P:hydrogen peroxide catabolic process"/>
    <property type="evidence" value="ECO:0007669"/>
    <property type="project" value="UniProtKB-KW"/>
</dbReference>
<evidence type="ECO:0000256" key="1">
    <source>
        <dbReference type="ARBA" id="ARBA00000189"/>
    </source>
</evidence>
<dbReference type="OMA" id="DCRFVNS"/>
<evidence type="ECO:0000256" key="14">
    <source>
        <dbReference type="PIRSR" id="PIRSR600823-3"/>
    </source>
</evidence>
<feature type="chain" id="PRO_5029942789" description="Peroxidase" evidence="17">
    <location>
        <begin position="35"/>
        <end position="334"/>
    </location>
</feature>
<feature type="site" description="Transition state stabilizer" evidence="15">
    <location>
        <position position="73"/>
    </location>
</feature>
<dbReference type="InterPro" id="IPR019793">
    <property type="entry name" value="Peroxidases_heam-ligand_BS"/>
</dbReference>
<feature type="binding site" evidence="14">
    <location>
        <position position="86"/>
    </location>
    <ligand>
        <name>Ca(2+)</name>
        <dbReference type="ChEBI" id="CHEBI:29108"/>
        <label>1</label>
    </ligand>
</feature>
<dbReference type="Pfam" id="PF00141">
    <property type="entry name" value="peroxidase"/>
    <property type="match status" value="1"/>
</dbReference>
<organism evidence="19 20">
    <name type="scientific">Physcomitrium patens</name>
    <name type="common">Spreading-leaved earth moss</name>
    <name type="synonym">Physcomitrella patens</name>
    <dbReference type="NCBI Taxonomy" id="3218"/>
    <lineage>
        <taxon>Eukaryota</taxon>
        <taxon>Viridiplantae</taxon>
        <taxon>Streptophyta</taxon>
        <taxon>Embryophyta</taxon>
        <taxon>Bryophyta</taxon>
        <taxon>Bryophytina</taxon>
        <taxon>Bryopsida</taxon>
        <taxon>Funariidae</taxon>
        <taxon>Funariales</taxon>
        <taxon>Funariaceae</taxon>
        <taxon>Physcomitrium</taxon>
    </lineage>
</organism>
<dbReference type="InterPro" id="IPR002016">
    <property type="entry name" value="Haem_peroxidase"/>
</dbReference>
<keyword evidence="17" id="KW-0964">Secreted</keyword>
<keyword evidence="8 17" id="KW-0732">Signal</keyword>
<dbReference type="PANTHER" id="PTHR31517">
    <property type="match status" value="1"/>
</dbReference>
<dbReference type="FunFam" id="1.10.420.10:FF:000007">
    <property type="entry name" value="Peroxidase"/>
    <property type="match status" value="1"/>
</dbReference>
<gene>
    <name evidence="19" type="primary">LOC112292076</name>
</gene>
<feature type="binding site" evidence="14">
    <location>
        <position position="262"/>
    </location>
    <ligand>
        <name>Ca(2+)</name>
        <dbReference type="ChEBI" id="CHEBI:29108"/>
        <label>2</label>
    </ligand>
</feature>
<dbReference type="SUPFAM" id="SSF48113">
    <property type="entry name" value="Heme-dependent peroxidases"/>
    <property type="match status" value="1"/>
</dbReference>
<dbReference type="CDD" id="cd00693">
    <property type="entry name" value="secretory_peroxidase"/>
    <property type="match status" value="1"/>
</dbReference>
<dbReference type="EnsemblPlants" id="Pp3c15_13950V3.4">
    <property type="protein sequence ID" value="Pp3c15_13950V3.4"/>
    <property type="gene ID" value="Pp3c15_13950"/>
</dbReference>
<evidence type="ECO:0000256" key="2">
    <source>
        <dbReference type="ARBA" id="ARBA00002322"/>
    </source>
</evidence>
<evidence type="ECO:0000256" key="6">
    <source>
        <dbReference type="ARBA" id="ARBA00022617"/>
    </source>
</evidence>
<reference evidence="19" key="3">
    <citation type="submission" date="2020-12" db="UniProtKB">
        <authorList>
            <consortium name="EnsemblPlants"/>
        </authorList>
    </citation>
    <scope>IDENTIFICATION</scope>
</reference>
<feature type="binding site" description="axial binding residue" evidence="14">
    <location>
        <position position="202"/>
    </location>
    <ligand>
        <name>heme b</name>
        <dbReference type="ChEBI" id="CHEBI:60344"/>
    </ligand>
    <ligandPart>
        <name>Fe</name>
        <dbReference type="ChEBI" id="CHEBI:18248"/>
    </ligandPart>
</feature>
<dbReference type="PRINTS" id="PR00461">
    <property type="entry name" value="PLPEROXIDASE"/>
</dbReference>
<feature type="binding site" evidence="13">
    <location>
        <position position="172"/>
    </location>
    <ligand>
        <name>substrate</name>
    </ligand>
</feature>
<sequence length="334" mass="36862">MHVSSGEGTETMDRLAALLIALFCLLATVLKVESEGLVYDYYANSCPNAEKIIHDTVYKLYEKKGNIATSLIRYVFHDCFDSCDASVLLESSKGVPAEKESHSQVGMRNGKWINNIKKAVEDSCPGVVSCADVLALGGAAGAQVLGGPAIKLKTGRKDSRVSLKSVADTGIPTPQSNVSFVLDYFSKMGINTEETVALLGAHTIGRAHCVSFEERIYPTVDPKMDPVFASMLKYRCPQQKTGAEPVHFTYFRNDEQSPMAFDNHYYVNLMANQGLLHIDSEIAWDSRTKLFVVEYAKDNALWHKNFATAFTKLSEHNPLTGTQGEVRKHCSYTL</sequence>
<dbReference type="Gene3D" id="1.10.420.10">
    <property type="entry name" value="Peroxidase, domain 2"/>
    <property type="match status" value="1"/>
</dbReference>
<dbReference type="InterPro" id="IPR033905">
    <property type="entry name" value="Secretory_peroxidase"/>
</dbReference>
<evidence type="ECO:0000256" key="10">
    <source>
        <dbReference type="ARBA" id="ARBA00023157"/>
    </source>
</evidence>
<dbReference type="FunCoup" id="A0A7I4F556">
    <property type="interactions" value="326"/>
</dbReference>
<dbReference type="Gene3D" id="1.10.520.10">
    <property type="match status" value="1"/>
</dbReference>
<evidence type="ECO:0000259" key="18">
    <source>
        <dbReference type="PROSITE" id="PS50873"/>
    </source>
</evidence>
<feature type="binding site" evidence="14">
    <location>
        <position position="98"/>
    </location>
    <ligand>
        <name>Ca(2+)</name>
        <dbReference type="ChEBI" id="CHEBI:29108"/>
        <label>1</label>
    </ligand>
</feature>
<feature type="disulfide bond" evidence="16">
    <location>
        <begin position="130"/>
        <end position="330"/>
    </location>
</feature>
<comment type="similarity">
    <text evidence="17">Belongs to the peroxidase family. Classical plant (class III) peroxidase subfamily.</text>
</comment>
<dbReference type="InterPro" id="IPR010255">
    <property type="entry name" value="Haem_peroxidase_sf"/>
</dbReference>
<dbReference type="PROSITE" id="PS50873">
    <property type="entry name" value="PEROXIDASE_4"/>
    <property type="match status" value="1"/>
</dbReference>
<dbReference type="GO" id="GO:0006979">
    <property type="term" value="P:response to oxidative stress"/>
    <property type="evidence" value="ECO:0007669"/>
    <property type="project" value="UniProtKB-UniRule"/>
</dbReference>
<feature type="disulfide bond" evidence="16">
    <location>
        <begin position="46"/>
        <end position="124"/>
    </location>
</feature>
<dbReference type="InterPro" id="IPR000823">
    <property type="entry name" value="Peroxidase_pln"/>
</dbReference>
<dbReference type="EMBL" id="ABEU02000015">
    <property type="status" value="NOT_ANNOTATED_CDS"/>
    <property type="molecule type" value="Genomic_DNA"/>
</dbReference>
<keyword evidence="17" id="KW-0376">Hydrogen peroxide</keyword>
<feature type="disulfide bond" evidence="16">
    <location>
        <begin position="209"/>
        <end position="236"/>
    </location>
</feature>
<evidence type="ECO:0000256" key="17">
    <source>
        <dbReference type="RuleBase" id="RU362060"/>
    </source>
</evidence>
<keyword evidence="7 14" id="KW-0479">Metal-binding</keyword>
<dbReference type="GO" id="GO:0004601">
    <property type="term" value="F:peroxidase activity"/>
    <property type="evidence" value="ECO:0000318"/>
    <property type="project" value="GO_Central"/>
</dbReference>
<feature type="binding site" evidence="14">
    <location>
        <position position="78"/>
    </location>
    <ligand>
        <name>Ca(2+)</name>
        <dbReference type="ChEBI" id="CHEBI:29108"/>
        <label>1</label>
    </ligand>
</feature>
<dbReference type="EC" id="1.11.1.7" evidence="4 17"/>
<dbReference type="AlphaFoldDB" id="A0A7I4F556"/>
<dbReference type="OrthoDB" id="2113341at2759"/>
<keyword evidence="17" id="KW-0560">Oxidoreductase</keyword>
<reference evidence="19 20" key="1">
    <citation type="journal article" date="2008" name="Science">
        <title>The Physcomitrella genome reveals evolutionary insights into the conquest of land by plants.</title>
        <authorList>
            <person name="Rensing S."/>
            <person name="Lang D."/>
            <person name="Zimmer A."/>
            <person name="Terry A."/>
            <person name="Salamov A."/>
            <person name="Shapiro H."/>
            <person name="Nishiyama T."/>
            <person name="Perroud P.-F."/>
            <person name="Lindquist E."/>
            <person name="Kamisugi Y."/>
            <person name="Tanahashi T."/>
            <person name="Sakakibara K."/>
            <person name="Fujita T."/>
            <person name="Oishi K."/>
            <person name="Shin-I T."/>
            <person name="Kuroki Y."/>
            <person name="Toyoda A."/>
            <person name="Suzuki Y."/>
            <person name="Hashimoto A."/>
            <person name="Yamaguchi K."/>
            <person name="Sugano A."/>
            <person name="Kohara Y."/>
            <person name="Fujiyama A."/>
            <person name="Anterola A."/>
            <person name="Aoki S."/>
            <person name="Ashton N."/>
            <person name="Barbazuk W.B."/>
            <person name="Barker E."/>
            <person name="Bennetzen J."/>
            <person name="Bezanilla M."/>
            <person name="Blankenship R."/>
            <person name="Cho S.H."/>
            <person name="Dutcher S."/>
            <person name="Estelle M."/>
            <person name="Fawcett J.A."/>
            <person name="Gundlach H."/>
            <person name="Hanada K."/>
            <person name="Heyl A."/>
            <person name="Hicks K.A."/>
            <person name="Hugh J."/>
            <person name="Lohr M."/>
            <person name="Mayer K."/>
            <person name="Melkozernov A."/>
            <person name="Murata T."/>
            <person name="Nelson D."/>
            <person name="Pils B."/>
            <person name="Prigge M."/>
            <person name="Reiss B."/>
            <person name="Renner T."/>
            <person name="Rombauts S."/>
            <person name="Rushton P."/>
            <person name="Sanderfoot A."/>
            <person name="Schween G."/>
            <person name="Shiu S.-H."/>
            <person name="Stueber K."/>
            <person name="Theodoulou F.L."/>
            <person name="Tu H."/>
            <person name="Van de Peer Y."/>
            <person name="Verrier P.J."/>
            <person name="Waters E."/>
            <person name="Wood A."/>
            <person name="Yang L."/>
            <person name="Cove D."/>
            <person name="Cuming A."/>
            <person name="Hasebe M."/>
            <person name="Lucas S."/>
            <person name="Mishler D.B."/>
            <person name="Reski R."/>
            <person name="Grigoriev I."/>
            <person name="Quatrano R.S."/>
            <person name="Boore J.L."/>
        </authorList>
    </citation>
    <scope>NUCLEOTIDE SEQUENCE [LARGE SCALE GENOMIC DNA]</scope>
    <source>
        <strain evidence="19 20">cv. Gransden 2004</strain>
    </source>
</reference>
<evidence type="ECO:0000256" key="9">
    <source>
        <dbReference type="ARBA" id="ARBA00023004"/>
    </source>
</evidence>
<accession>A0A7I4F556</accession>
<dbReference type="Gramene" id="Pp3c15_13950V3.4">
    <property type="protein sequence ID" value="Pp3c15_13950V3.4"/>
    <property type="gene ID" value="Pp3c15_13950"/>
</dbReference>
<evidence type="ECO:0000313" key="19">
    <source>
        <dbReference type="EnsemblPlants" id="Pp3c15_13950V3.4"/>
    </source>
</evidence>
<dbReference type="FunFam" id="1.10.520.10:FF:000010">
    <property type="entry name" value="Peroxidase"/>
    <property type="match status" value="1"/>
</dbReference>
<feature type="active site" description="Proton acceptor" evidence="12">
    <location>
        <position position="77"/>
    </location>
</feature>
<comment type="similarity">
    <text evidence="3">Belongs to the peroxidase family. Ascorbate peroxidase subfamily.</text>
</comment>
<dbReference type="InParanoid" id="A0A7I4F556"/>
<evidence type="ECO:0000256" key="5">
    <source>
        <dbReference type="ARBA" id="ARBA00022559"/>
    </source>
</evidence>
<evidence type="ECO:0000256" key="13">
    <source>
        <dbReference type="PIRSR" id="PIRSR600823-2"/>
    </source>
</evidence>
<evidence type="ECO:0000256" key="16">
    <source>
        <dbReference type="PIRSR" id="PIRSR600823-5"/>
    </source>
</evidence>
<proteinExistence type="inferred from homology"/>
<keyword evidence="10 16" id="KW-1015">Disulfide bond</keyword>
<evidence type="ECO:0000256" key="8">
    <source>
        <dbReference type="ARBA" id="ARBA00022729"/>
    </source>
</evidence>
<dbReference type="GO" id="GO:0009505">
    <property type="term" value="C:plant-type cell wall"/>
    <property type="evidence" value="ECO:0000318"/>
    <property type="project" value="GO_Central"/>
</dbReference>
<dbReference type="GO" id="GO:0006950">
    <property type="term" value="P:response to stress"/>
    <property type="evidence" value="ECO:0000318"/>
    <property type="project" value="GO_Central"/>
</dbReference>
<evidence type="ECO:0000256" key="12">
    <source>
        <dbReference type="PIRSR" id="PIRSR600823-1"/>
    </source>
</evidence>
<feature type="domain" description="Plant heme peroxidase family profile" evidence="18">
    <location>
        <begin position="36"/>
        <end position="334"/>
    </location>
</feature>
<feature type="binding site" evidence="14">
    <location>
        <position position="203"/>
    </location>
    <ligand>
        <name>Ca(2+)</name>
        <dbReference type="ChEBI" id="CHEBI:29108"/>
        <label>2</label>
    </ligand>
</feature>